<feature type="domain" description="Soluble ligand binding" evidence="4">
    <location>
        <begin position="107"/>
        <end position="149"/>
    </location>
</feature>
<keyword evidence="1 2" id="KW-0732">Signal</keyword>
<dbReference type="STRING" id="80854.MVIS_4259"/>
<dbReference type="PATRIC" id="fig|80854.5.peg.4516"/>
<dbReference type="InterPro" id="IPR019554">
    <property type="entry name" value="Soluble_ligand-bd"/>
</dbReference>
<feature type="domain" description="Polysaccharide export protein N-terminal" evidence="3">
    <location>
        <begin position="27"/>
        <end position="101"/>
    </location>
</feature>
<evidence type="ECO:0000259" key="4">
    <source>
        <dbReference type="Pfam" id="PF10531"/>
    </source>
</evidence>
<evidence type="ECO:0000256" key="1">
    <source>
        <dbReference type="ARBA" id="ARBA00022729"/>
    </source>
</evidence>
<dbReference type="RefSeq" id="WP_045112187.1">
    <property type="nucleotide sequence ID" value="NZ_CAWQZC010000139.1"/>
</dbReference>
<accession>A0A090IIG0</accession>
<dbReference type="GO" id="GO:0015159">
    <property type="term" value="F:polysaccharide transmembrane transporter activity"/>
    <property type="evidence" value="ECO:0007669"/>
    <property type="project" value="InterPro"/>
</dbReference>
<keyword evidence="7" id="KW-1185">Reference proteome</keyword>
<dbReference type="GeneID" id="61296243"/>
<dbReference type="InterPro" id="IPR049712">
    <property type="entry name" value="Poly_export"/>
</dbReference>
<reference evidence="5 7" key="2">
    <citation type="submission" date="2016-11" db="EMBL/GenBank/DDBJ databases">
        <authorList>
            <person name="Klemetsen T."/>
        </authorList>
    </citation>
    <scope>NUCLEOTIDE SEQUENCE [LARGE SCALE GENOMIC DNA]</scope>
    <source>
        <strain evidence="5">MT 2528</strain>
    </source>
</reference>
<name>A0A090IIG0_9GAMM</name>
<dbReference type="OrthoDB" id="9808948at2"/>
<dbReference type="Gene3D" id="3.30.1950.10">
    <property type="entry name" value="wza like domain"/>
    <property type="match status" value="1"/>
</dbReference>
<dbReference type="KEGG" id="mvs:MVIS_4259"/>
<dbReference type="Proteomes" id="UP000182660">
    <property type="component" value="Unassembled WGS sequence"/>
</dbReference>
<evidence type="ECO:0000313" key="8">
    <source>
        <dbReference type="Proteomes" id="UP000183794"/>
    </source>
</evidence>
<protein>
    <submittedName>
        <fullName evidence="6">Uncharacterized protein</fullName>
    </submittedName>
</protein>
<dbReference type="SUPFAM" id="SSF142984">
    <property type="entry name" value="Nqo1 middle domain-like"/>
    <property type="match status" value="1"/>
</dbReference>
<gene>
    <name evidence="5" type="ORF">MT2528_2385</name>
    <name evidence="6" type="ORF">NVI5450_2590</name>
</gene>
<sequence>MKSCTHLHHAIFIIIILLASPTRAHEQHHNYKLGAGDELSIKVYGEADLSMSILVDTSGSIDYPYLGEIKVAGLTPAEVKQKIYLGLKGPYLISPKVMVSIATFRQFYIKGEVKRPGGYPFRPGLTVDQAIALAGGFTERAAKQSIMLSNNSDLSQTLKVTPAHHLAPDDILNIEESFF</sequence>
<dbReference type="Pfam" id="PF02563">
    <property type="entry name" value="Poly_export"/>
    <property type="match status" value="1"/>
</dbReference>
<reference evidence="6 8" key="1">
    <citation type="submission" date="2016-11" db="EMBL/GenBank/DDBJ databases">
        <authorList>
            <person name="Jaros S."/>
            <person name="Januszkiewicz K."/>
            <person name="Wedrychowicz H."/>
        </authorList>
    </citation>
    <scope>NUCLEOTIDE SEQUENCE [LARGE SCALE GENOMIC DNA]</scope>
    <source>
        <strain evidence="6">NVI 5450</strain>
    </source>
</reference>
<proteinExistence type="predicted"/>
<dbReference type="InterPro" id="IPR003715">
    <property type="entry name" value="Poly_export_N"/>
</dbReference>
<evidence type="ECO:0000259" key="3">
    <source>
        <dbReference type="Pfam" id="PF02563"/>
    </source>
</evidence>
<evidence type="ECO:0000256" key="2">
    <source>
        <dbReference type="SAM" id="SignalP"/>
    </source>
</evidence>
<evidence type="ECO:0000313" key="5">
    <source>
        <dbReference type="EMBL" id="SGY92432.1"/>
    </source>
</evidence>
<evidence type="ECO:0000313" key="7">
    <source>
        <dbReference type="Proteomes" id="UP000182660"/>
    </source>
</evidence>
<feature type="chain" id="PRO_5015029897" evidence="2">
    <location>
        <begin position="25"/>
        <end position="179"/>
    </location>
</feature>
<dbReference type="PANTHER" id="PTHR33619">
    <property type="entry name" value="POLYSACCHARIDE EXPORT PROTEIN GFCE-RELATED"/>
    <property type="match status" value="1"/>
</dbReference>
<dbReference type="Pfam" id="PF10531">
    <property type="entry name" value="SLBB"/>
    <property type="match status" value="1"/>
</dbReference>
<feature type="signal peptide" evidence="2">
    <location>
        <begin position="1"/>
        <end position="24"/>
    </location>
</feature>
<organism evidence="6 8">
    <name type="scientific">Moritella viscosa</name>
    <dbReference type="NCBI Taxonomy" id="80854"/>
    <lineage>
        <taxon>Bacteria</taxon>
        <taxon>Pseudomonadati</taxon>
        <taxon>Pseudomonadota</taxon>
        <taxon>Gammaproteobacteria</taxon>
        <taxon>Alteromonadales</taxon>
        <taxon>Moritellaceae</taxon>
        <taxon>Moritella</taxon>
    </lineage>
</organism>
<dbReference type="HOGENOM" id="CLU_038343_5_3_6"/>
<evidence type="ECO:0000313" key="6">
    <source>
        <dbReference type="EMBL" id="SGZ02710.1"/>
    </source>
</evidence>
<dbReference type="EMBL" id="FPLD01000066">
    <property type="protein sequence ID" value="SGZ02710.1"/>
    <property type="molecule type" value="Genomic_DNA"/>
</dbReference>
<dbReference type="EMBL" id="FPLJ01000052">
    <property type="protein sequence ID" value="SGY92432.1"/>
    <property type="molecule type" value="Genomic_DNA"/>
</dbReference>
<dbReference type="AlphaFoldDB" id="A0A090IIG0"/>
<dbReference type="PANTHER" id="PTHR33619:SF3">
    <property type="entry name" value="POLYSACCHARIDE EXPORT PROTEIN GFCE-RELATED"/>
    <property type="match status" value="1"/>
</dbReference>
<dbReference type="Proteomes" id="UP000183794">
    <property type="component" value="Unassembled WGS sequence"/>
</dbReference>